<keyword evidence="7 8" id="KW-0807">Transducer</keyword>
<dbReference type="GO" id="GO:0007165">
    <property type="term" value="P:signal transduction"/>
    <property type="evidence" value="ECO:0007669"/>
    <property type="project" value="UniProtKB-KW"/>
</dbReference>
<dbReference type="GO" id="GO:0005886">
    <property type="term" value="C:plasma membrane"/>
    <property type="evidence" value="ECO:0007669"/>
    <property type="project" value="UniProtKB-SubCell"/>
</dbReference>
<feature type="transmembrane region" description="Helical" evidence="8">
    <location>
        <begin position="263"/>
        <end position="284"/>
    </location>
</feature>
<dbReference type="GO" id="GO:0050909">
    <property type="term" value="P:sensory perception of taste"/>
    <property type="evidence" value="ECO:0007669"/>
    <property type="project" value="InterPro"/>
</dbReference>
<name>A0A482VYQ6_ASBVE</name>
<feature type="transmembrane region" description="Helical" evidence="8">
    <location>
        <begin position="155"/>
        <end position="173"/>
    </location>
</feature>
<dbReference type="GO" id="GO:0008049">
    <property type="term" value="P:male courtship behavior"/>
    <property type="evidence" value="ECO:0007669"/>
    <property type="project" value="TreeGrafter"/>
</dbReference>
<feature type="transmembrane region" description="Helical" evidence="8">
    <location>
        <begin position="115"/>
        <end position="135"/>
    </location>
</feature>
<keyword evidence="4 8" id="KW-1133">Transmembrane helix</keyword>
<keyword evidence="2 8" id="KW-1003">Cell membrane</keyword>
<dbReference type="InterPro" id="IPR013604">
    <property type="entry name" value="7TM_chemorcpt"/>
</dbReference>
<feature type="transmembrane region" description="Helical" evidence="8">
    <location>
        <begin position="33"/>
        <end position="52"/>
    </location>
</feature>
<comment type="function">
    <text evidence="8">Gustatory receptor which mediates acceptance or avoidance behavior, depending on its substrates.</text>
</comment>
<evidence type="ECO:0000256" key="1">
    <source>
        <dbReference type="ARBA" id="ARBA00004651"/>
    </source>
</evidence>
<keyword evidence="3 8" id="KW-0812">Transmembrane</keyword>
<proteinExistence type="inferred from homology"/>
<comment type="subcellular location">
    <subcellularLocation>
        <location evidence="1 8">Cell membrane</location>
        <topology evidence="1 8">Multi-pass membrane protein</topology>
    </subcellularLocation>
</comment>
<dbReference type="PANTHER" id="PTHR21143">
    <property type="entry name" value="INVERTEBRATE GUSTATORY RECEPTOR"/>
    <property type="match status" value="1"/>
</dbReference>
<dbReference type="GO" id="GO:0030425">
    <property type="term" value="C:dendrite"/>
    <property type="evidence" value="ECO:0007669"/>
    <property type="project" value="TreeGrafter"/>
</dbReference>
<dbReference type="Pfam" id="PF08395">
    <property type="entry name" value="7tm_7"/>
    <property type="match status" value="1"/>
</dbReference>
<gene>
    <name evidence="9" type="ORF">BDFB_007767</name>
</gene>
<dbReference type="GO" id="GO:0007635">
    <property type="term" value="P:chemosensory behavior"/>
    <property type="evidence" value="ECO:0007669"/>
    <property type="project" value="TreeGrafter"/>
</dbReference>
<dbReference type="EMBL" id="QDEB01052965">
    <property type="protein sequence ID" value="RZC37407.1"/>
    <property type="molecule type" value="Genomic_DNA"/>
</dbReference>
<evidence type="ECO:0000313" key="10">
    <source>
        <dbReference type="Proteomes" id="UP000292052"/>
    </source>
</evidence>
<keyword evidence="6 8" id="KW-0675">Receptor</keyword>
<dbReference type="PANTHER" id="PTHR21143:SF104">
    <property type="entry name" value="GUSTATORY RECEPTOR 8A-RELATED"/>
    <property type="match status" value="1"/>
</dbReference>
<evidence type="ECO:0000256" key="6">
    <source>
        <dbReference type="ARBA" id="ARBA00023170"/>
    </source>
</evidence>
<organism evidence="9 10">
    <name type="scientific">Asbolus verrucosus</name>
    <name type="common">Desert ironclad beetle</name>
    <dbReference type="NCBI Taxonomy" id="1661398"/>
    <lineage>
        <taxon>Eukaryota</taxon>
        <taxon>Metazoa</taxon>
        <taxon>Ecdysozoa</taxon>
        <taxon>Arthropoda</taxon>
        <taxon>Hexapoda</taxon>
        <taxon>Insecta</taxon>
        <taxon>Pterygota</taxon>
        <taxon>Neoptera</taxon>
        <taxon>Endopterygota</taxon>
        <taxon>Coleoptera</taxon>
        <taxon>Polyphaga</taxon>
        <taxon>Cucujiformia</taxon>
        <taxon>Tenebrionidae</taxon>
        <taxon>Pimeliinae</taxon>
        <taxon>Asbolus</taxon>
    </lineage>
</organism>
<dbReference type="AlphaFoldDB" id="A0A482VYQ6"/>
<comment type="similarity">
    <text evidence="8">Belongs to the insect chemoreceptor superfamily. Gustatory receptor (GR) family.</text>
</comment>
<evidence type="ECO:0000256" key="4">
    <source>
        <dbReference type="ARBA" id="ARBA00022989"/>
    </source>
</evidence>
<feature type="transmembrane region" description="Helical" evidence="8">
    <location>
        <begin position="64"/>
        <end position="88"/>
    </location>
</feature>
<reference evidence="9 10" key="1">
    <citation type="submission" date="2017-03" db="EMBL/GenBank/DDBJ databases">
        <title>Genome of the blue death feigning beetle - Asbolus verrucosus.</title>
        <authorList>
            <person name="Rider S.D."/>
        </authorList>
    </citation>
    <scope>NUCLEOTIDE SEQUENCE [LARGE SCALE GENOMIC DNA]</scope>
    <source>
        <strain evidence="9">Butters</strain>
        <tissue evidence="9">Head and leg muscle</tissue>
    </source>
</reference>
<dbReference type="OrthoDB" id="6776672at2759"/>
<dbReference type="GO" id="GO:0030424">
    <property type="term" value="C:axon"/>
    <property type="evidence" value="ECO:0007669"/>
    <property type="project" value="TreeGrafter"/>
</dbReference>
<dbReference type="Proteomes" id="UP000292052">
    <property type="component" value="Unassembled WGS sequence"/>
</dbReference>
<accession>A0A482VYQ6</accession>
<dbReference type="GO" id="GO:0043025">
    <property type="term" value="C:neuronal cell body"/>
    <property type="evidence" value="ECO:0007669"/>
    <property type="project" value="TreeGrafter"/>
</dbReference>
<feature type="transmembrane region" description="Helical" evidence="8">
    <location>
        <begin position="339"/>
        <end position="358"/>
    </location>
</feature>
<evidence type="ECO:0000313" key="9">
    <source>
        <dbReference type="EMBL" id="RZC37407.1"/>
    </source>
</evidence>
<evidence type="ECO:0000256" key="3">
    <source>
        <dbReference type="ARBA" id="ARBA00022692"/>
    </source>
</evidence>
<feature type="transmembrane region" description="Helical" evidence="8">
    <location>
        <begin position="219"/>
        <end position="236"/>
    </location>
</feature>
<evidence type="ECO:0000256" key="8">
    <source>
        <dbReference type="RuleBase" id="RU363108"/>
    </source>
</evidence>
<keyword evidence="5 8" id="KW-0472">Membrane</keyword>
<evidence type="ECO:0000256" key="5">
    <source>
        <dbReference type="ARBA" id="ARBA00023136"/>
    </source>
</evidence>
<sequence length="361" mass="42142">MSAESLQRIFKFGNILALTPSYSTPKETLRRKFYALVIVTSIAVGVVISVNNRNFYKGYIYMKIFVNILLDLNLLIFNCYTTLEVVFFKKHQWQKLMKNLKIVVARINSSDDSTATVFFMTQVVGVMVIIAYLYIWLELRGMNHLQLYNVQYFQIYLLYTYTVLLCLIVNLFLSSYRRLNYFLEQIIERGLGKNLLLMLKKVEISVCHLRDSIDIFNEIFSWPIALIISYTTLYILNDSYSIFLRSSYAEDHKNLVMKVTSSILFVLLSFLGTTSLIIMCDSVLEEAGKIRSNSHRLRRSCSNVTPREREEIREFCVTIKESFPRFSAARFFTIKRSTILNILGTITSFLIIMIQFYISLE</sequence>
<evidence type="ECO:0000256" key="7">
    <source>
        <dbReference type="ARBA" id="ARBA00023224"/>
    </source>
</evidence>
<keyword evidence="10" id="KW-1185">Reference proteome</keyword>
<protein>
    <recommendedName>
        <fullName evidence="8">Gustatory receptor</fullName>
    </recommendedName>
</protein>
<comment type="caution">
    <text evidence="9">The sequence shown here is derived from an EMBL/GenBank/DDBJ whole genome shotgun (WGS) entry which is preliminary data.</text>
</comment>
<evidence type="ECO:0000256" key="2">
    <source>
        <dbReference type="ARBA" id="ARBA00022475"/>
    </source>
</evidence>